<keyword evidence="8" id="KW-1185">Reference proteome</keyword>
<reference evidence="7" key="1">
    <citation type="submission" date="2023-07" db="EMBL/GenBank/DDBJ databases">
        <title>Genomic Encyclopedia of Type Strains, Phase IV (KMG-IV): sequencing the most valuable type-strain genomes for metagenomic binning, comparative biology and taxonomic classification.</title>
        <authorList>
            <person name="Goeker M."/>
        </authorList>
    </citation>
    <scope>NUCLEOTIDE SEQUENCE</scope>
    <source>
        <strain evidence="7">DSM 21202</strain>
    </source>
</reference>
<accession>A0AAE3VP74</accession>
<dbReference type="GO" id="GO:0018658">
    <property type="term" value="F:salicylate 1-monooxygenase activity"/>
    <property type="evidence" value="ECO:0007669"/>
    <property type="project" value="UniProtKB-EC"/>
</dbReference>
<dbReference type="Gene3D" id="3.50.50.60">
    <property type="entry name" value="FAD/NAD(P)-binding domain"/>
    <property type="match status" value="1"/>
</dbReference>
<dbReference type="EC" id="1.14.13.1" evidence="7"/>
<comment type="caution">
    <text evidence="7">The sequence shown here is derived from an EMBL/GenBank/DDBJ whole genome shotgun (WGS) entry which is preliminary data.</text>
</comment>
<dbReference type="PANTHER" id="PTHR13789">
    <property type="entry name" value="MONOOXYGENASE"/>
    <property type="match status" value="1"/>
</dbReference>
<dbReference type="PRINTS" id="PR00420">
    <property type="entry name" value="RNGMNOXGNASE"/>
</dbReference>
<evidence type="ECO:0000313" key="7">
    <source>
        <dbReference type="EMBL" id="MDQ0315739.1"/>
    </source>
</evidence>
<sequence length="389" mass="41213">MKDDARRIAIAGAGIAGLTTALLLARYGFSVEIFEKAPALSEVGAGIQISPNAARVLSALDLDTALDATAVRPREVTMRSGRDNGVIARVPLGDRLAARQGAPYRVIHRADLQAVLLSAVRASDAITLHLGAPILESRTSGEHVALRTARVTTRAGVLIGADGVWSALRRQIGGPAASPTGQTAWRTLVPAEDGSAATQVDLWLARDAHVVCYPVSAGRLTNIVAVTADRSTDIDTEAATALPEAPFRGLCGELRTLLARAESWTRWPLCGVSPDAPWTKGRIALVGDAAHAMLPFVAQGGAMAIEDAAELAAALASEGAEPAALATYERRRKPRVDPVWREARRLAWVYHLPRPASLARDAALRALGPDRLMARMDPIYGWRASALPT</sequence>
<proteinExistence type="predicted"/>
<dbReference type="SUPFAM" id="SSF51905">
    <property type="entry name" value="FAD/NAD(P)-binding domain"/>
    <property type="match status" value="1"/>
</dbReference>
<keyword evidence="2" id="KW-0285">Flavoprotein</keyword>
<dbReference type="InterPro" id="IPR036188">
    <property type="entry name" value="FAD/NAD-bd_sf"/>
</dbReference>
<evidence type="ECO:0000256" key="1">
    <source>
        <dbReference type="ARBA" id="ARBA00001974"/>
    </source>
</evidence>
<dbReference type="InterPro" id="IPR050493">
    <property type="entry name" value="FAD-dep_Monooxygenase_BioMet"/>
</dbReference>
<keyword evidence="4 7" id="KW-0560">Oxidoreductase</keyword>
<dbReference type="RefSeq" id="WP_306885561.1">
    <property type="nucleotide sequence ID" value="NZ_JAUSUL010000002.1"/>
</dbReference>
<gene>
    <name evidence="7" type="ORF">J2S73_002196</name>
</gene>
<evidence type="ECO:0000256" key="3">
    <source>
        <dbReference type="ARBA" id="ARBA00022827"/>
    </source>
</evidence>
<dbReference type="PANTHER" id="PTHR13789:SF318">
    <property type="entry name" value="GERANYLGERANYL DIPHOSPHATE REDUCTASE"/>
    <property type="match status" value="1"/>
</dbReference>
<dbReference type="GO" id="GO:0071949">
    <property type="term" value="F:FAD binding"/>
    <property type="evidence" value="ECO:0007669"/>
    <property type="project" value="InterPro"/>
</dbReference>
<keyword evidence="5" id="KW-0503">Monooxygenase</keyword>
<evidence type="ECO:0000256" key="2">
    <source>
        <dbReference type="ARBA" id="ARBA00022630"/>
    </source>
</evidence>
<dbReference type="Pfam" id="PF01494">
    <property type="entry name" value="FAD_binding_3"/>
    <property type="match status" value="1"/>
</dbReference>
<evidence type="ECO:0000256" key="5">
    <source>
        <dbReference type="ARBA" id="ARBA00023033"/>
    </source>
</evidence>
<dbReference type="EMBL" id="JAUSUL010000002">
    <property type="protein sequence ID" value="MDQ0315739.1"/>
    <property type="molecule type" value="Genomic_DNA"/>
</dbReference>
<evidence type="ECO:0000313" key="8">
    <source>
        <dbReference type="Proteomes" id="UP001229244"/>
    </source>
</evidence>
<protein>
    <submittedName>
        <fullName evidence="7">Salicylate hydroxylase</fullName>
        <ecNumber evidence="7">1.14.13.1</ecNumber>
    </submittedName>
</protein>
<evidence type="ECO:0000259" key="6">
    <source>
        <dbReference type="Pfam" id="PF01494"/>
    </source>
</evidence>
<evidence type="ECO:0000256" key="4">
    <source>
        <dbReference type="ARBA" id="ARBA00023002"/>
    </source>
</evidence>
<dbReference type="InterPro" id="IPR002938">
    <property type="entry name" value="FAD-bd"/>
</dbReference>
<organism evidence="7 8">
    <name type="scientific">Amorphus orientalis</name>
    <dbReference type="NCBI Taxonomy" id="649198"/>
    <lineage>
        <taxon>Bacteria</taxon>
        <taxon>Pseudomonadati</taxon>
        <taxon>Pseudomonadota</taxon>
        <taxon>Alphaproteobacteria</taxon>
        <taxon>Hyphomicrobiales</taxon>
        <taxon>Amorphaceae</taxon>
        <taxon>Amorphus</taxon>
    </lineage>
</organism>
<name>A0AAE3VP74_9HYPH</name>
<dbReference type="SUPFAM" id="SSF54373">
    <property type="entry name" value="FAD-linked reductases, C-terminal domain"/>
    <property type="match status" value="1"/>
</dbReference>
<keyword evidence="3" id="KW-0274">FAD</keyword>
<comment type="cofactor">
    <cofactor evidence="1">
        <name>FAD</name>
        <dbReference type="ChEBI" id="CHEBI:57692"/>
    </cofactor>
</comment>
<feature type="domain" description="FAD-binding" evidence="6">
    <location>
        <begin position="8"/>
        <end position="341"/>
    </location>
</feature>
<dbReference type="AlphaFoldDB" id="A0AAE3VP74"/>
<dbReference type="Proteomes" id="UP001229244">
    <property type="component" value="Unassembled WGS sequence"/>
</dbReference>